<dbReference type="PANTHER" id="PTHR11785">
    <property type="entry name" value="AMINO ACID TRANSPORTER"/>
    <property type="match status" value="1"/>
</dbReference>
<evidence type="ECO:0000256" key="1">
    <source>
        <dbReference type="ARBA" id="ARBA00004141"/>
    </source>
</evidence>
<feature type="transmembrane region" description="Helical" evidence="5">
    <location>
        <begin position="212"/>
        <end position="232"/>
    </location>
</feature>
<keyword evidence="4 5" id="KW-0472">Membrane</keyword>
<dbReference type="PIRSF" id="PIRSF006060">
    <property type="entry name" value="AA_transporter"/>
    <property type="match status" value="1"/>
</dbReference>
<dbReference type="PANTHER" id="PTHR11785:SF512">
    <property type="entry name" value="SOBREMESA, ISOFORM B"/>
    <property type="match status" value="1"/>
</dbReference>
<evidence type="ECO:0008006" key="8">
    <source>
        <dbReference type="Google" id="ProtNLM"/>
    </source>
</evidence>
<evidence type="ECO:0000256" key="3">
    <source>
        <dbReference type="ARBA" id="ARBA00022989"/>
    </source>
</evidence>
<dbReference type="GO" id="GO:0016020">
    <property type="term" value="C:membrane"/>
    <property type="evidence" value="ECO:0007669"/>
    <property type="project" value="UniProtKB-SubCell"/>
</dbReference>
<sequence length="478" mass="51321">MSINKEVHIEQDKVVLRKELGFVSAASFVVGSIIGSGIFISPKGVLQNTGSVGLCLVVWAVAGLISLGSALCYAEMGAMIGISGGQYTYIRLGLGNFLGFIFAAQRTLVRNSMSQIIMLLTFAKYTVSILPTCGSPLLLEKLIAALTLVGIVLINMYSSRLAARLTVVTTAGKTSALIVICVGGIVSIIKGVNSELGSGFSGTRSDPSSIALAFYSALWAYGGASSLTCLVEEIKSPGKNVPRSIMTGCLFTLAIYVMTNVSYLAVMTRSELLQSNAVAALFADKVLQNISILIPVAVMVSAFGSTNNIVLSTSRITFTAARDGNLPDFLSYIQISQLTPFGAMTITVSLSLLYLLPADLGQFISLAGFLDAFFDACTFVALIRFRLQTMKDAHRPVKIPLLIPILMLLVNIYLFVAPIIFKPRLEYVYVAASVFTGATLLYIPFVRFGLKVPFYDKIVTCLQLIFEVCPPAKSEHKP</sequence>
<evidence type="ECO:0000256" key="5">
    <source>
        <dbReference type="SAM" id="Phobius"/>
    </source>
</evidence>
<feature type="transmembrane region" description="Helical" evidence="5">
    <location>
        <begin position="399"/>
        <end position="421"/>
    </location>
</feature>
<evidence type="ECO:0000313" key="7">
    <source>
        <dbReference type="Proteomes" id="UP000076420"/>
    </source>
</evidence>
<comment type="subcellular location">
    <subcellularLocation>
        <location evidence="1">Membrane</location>
        <topology evidence="1">Multi-pass membrane protein</topology>
    </subcellularLocation>
</comment>
<feature type="transmembrane region" description="Helical" evidence="5">
    <location>
        <begin position="52"/>
        <end position="74"/>
    </location>
</feature>
<dbReference type="GO" id="GO:0015179">
    <property type="term" value="F:L-amino acid transmembrane transporter activity"/>
    <property type="evidence" value="ECO:0007669"/>
    <property type="project" value="TreeGrafter"/>
</dbReference>
<dbReference type="Pfam" id="PF13520">
    <property type="entry name" value="AA_permease_2"/>
    <property type="match status" value="1"/>
</dbReference>
<feature type="transmembrane region" description="Helical" evidence="5">
    <location>
        <begin position="244"/>
        <end position="266"/>
    </location>
</feature>
<feature type="transmembrane region" description="Helical" evidence="5">
    <location>
        <begin position="86"/>
        <end position="104"/>
    </location>
</feature>
<feature type="transmembrane region" description="Helical" evidence="5">
    <location>
        <begin position="332"/>
        <end position="356"/>
    </location>
</feature>
<accession>A0A2C9KLH3</accession>
<keyword evidence="2 5" id="KW-0812">Transmembrane</keyword>
<protein>
    <recommendedName>
        <fullName evidence="8">Amino acid permease/ SLC12A domain-containing protein</fullName>
    </recommendedName>
</protein>
<feature type="transmembrane region" description="Helical" evidence="5">
    <location>
        <begin position="20"/>
        <end position="40"/>
    </location>
</feature>
<dbReference type="EnsemblMetazoa" id="BGLB021093-RA">
    <property type="protein sequence ID" value="BGLB021093-PA"/>
    <property type="gene ID" value="BGLB021093"/>
</dbReference>
<dbReference type="Gene3D" id="1.20.1740.10">
    <property type="entry name" value="Amino acid/polyamine transporter I"/>
    <property type="match status" value="1"/>
</dbReference>
<dbReference type="InterPro" id="IPR050598">
    <property type="entry name" value="AminoAcid_Transporter"/>
</dbReference>
<dbReference type="AlphaFoldDB" id="A0A2C9KLH3"/>
<feature type="transmembrane region" description="Helical" evidence="5">
    <location>
        <begin position="362"/>
        <end position="387"/>
    </location>
</feature>
<evidence type="ECO:0000313" key="6">
    <source>
        <dbReference type="EnsemblMetazoa" id="BGLB021093-PA"/>
    </source>
</evidence>
<dbReference type="STRING" id="6526.A0A2C9KLH3"/>
<dbReference type="OrthoDB" id="6100975at2759"/>
<feature type="transmembrane region" description="Helical" evidence="5">
    <location>
        <begin position="175"/>
        <end position="192"/>
    </location>
</feature>
<gene>
    <name evidence="6" type="primary">106061835</name>
</gene>
<organism evidence="6 7">
    <name type="scientific">Biomphalaria glabrata</name>
    <name type="common">Bloodfluke planorb</name>
    <name type="synonym">Freshwater snail</name>
    <dbReference type="NCBI Taxonomy" id="6526"/>
    <lineage>
        <taxon>Eukaryota</taxon>
        <taxon>Metazoa</taxon>
        <taxon>Spiralia</taxon>
        <taxon>Lophotrochozoa</taxon>
        <taxon>Mollusca</taxon>
        <taxon>Gastropoda</taxon>
        <taxon>Heterobranchia</taxon>
        <taxon>Euthyneura</taxon>
        <taxon>Panpulmonata</taxon>
        <taxon>Hygrophila</taxon>
        <taxon>Lymnaeoidea</taxon>
        <taxon>Planorbidae</taxon>
        <taxon>Biomphalaria</taxon>
    </lineage>
</organism>
<keyword evidence="3 5" id="KW-1133">Transmembrane helix</keyword>
<reference evidence="6" key="1">
    <citation type="submission" date="2020-05" db="UniProtKB">
        <authorList>
            <consortium name="EnsemblMetazoa"/>
        </authorList>
    </citation>
    <scope>IDENTIFICATION</scope>
    <source>
        <strain evidence="6">BB02</strain>
    </source>
</reference>
<dbReference type="KEGG" id="bgt:106061835"/>
<feature type="transmembrane region" description="Helical" evidence="5">
    <location>
        <begin position="143"/>
        <end position="163"/>
    </location>
</feature>
<name>A0A2C9KLH3_BIOGL</name>
<proteinExistence type="predicted"/>
<evidence type="ECO:0000256" key="2">
    <source>
        <dbReference type="ARBA" id="ARBA00022692"/>
    </source>
</evidence>
<dbReference type="VEuPathDB" id="VectorBase:BGLAX_040961"/>
<dbReference type="Proteomes" id="UP000076420">
    <property type="component" value="Unassembled WGS sequence"/>
</dbReference>
<feature type="transmembrane region" description="Helical" evidence="5">
    <location>
        <begin position="286"/>
        <end position="311"/>
    </location>
</feature>
<dbReference type="VEuPathDB" id="VectorBase:BGLB021093"/>
<feature type="transmembrane region" description="Helical" evidence="5">
    <location>
        <begin position="427"/>
        <end position="450"/>
    </location>
</feature>
<dbReference type="InterPro" id="IPR002293">
    <property type="entry name" value="AA/rel_permease1"/>
</dbReference>
<evidence type="ECO:0000256" key="4">
    <source>
        <dbReference type="ARBA" id="ARBA00023136"/>
    </source>
</evidence>